<name>A0A397Y3M9_BRACM</name>
<dbReference type="Proteomes" id="UP000264353">
    <property type="component" value="Chromosome A9"/>
</dbReference>
<sequence length="77" mass="9178">MTILTKLYFDLLRYVFQHSVHTIWLERNGRRHGTVNRPPSLLIKFIDKQVRNRISSLRGRGGTTFNKTMVVWFSTRD</sequence>
<dbReference type="EMBL" id="CM010636">
    <property type="protein sequence ID" value="RID48215.1"/>
    <property type="molecule type" value="Genomic_DNA"/>
</dbReference>
<evidence type="ECO:0000313" key="2">
    <source>
        <dbReference type="Proteomes" id="UP000264353"/>
    </source>
</evidence>
<evidence type="ECO:0000313" key="1">
    <source>
        <dbReference type="EMBL" id="RID48215.1"/>
    </source>
</evidence>
<reference evidence="1 2" key="1">
    <citation type="submission" date="2018-06" db="EMBL/GenBank/DDBJ databases">
        <title>WGS assembly of Brassica rapa FPsc.</title>
        <authorList>
            <person name="Bowman J."/>
            <person name="Kohchi T."/>
            <person name="Yamato K."/>
            <person name="Jenkins J."/>
            <person name="Shu S."/>
            <person name="Ishizaki K."/>
            <person name="Yamaoka S."/>
            <person name="Nishihama R."/>
            <person name="Nakamura Y."/>
            <person name="Berger F."/>
            <person name="Adam C."/>
            <person name="Aki S."/>
            <person name="Althoff F."/>
            <person name="Araki T."/>
            <person name="Arteaga-Vazquez M."/>
            <person name="Balasubrmanian S."/>
            <person name="Bauer D."/>
            <person name="Boehm C."/>
            <person name="Briginshaw L."/>
            <person name="Caballero-Perez J."/>
            <person name="Catarino B."/>
            <person name="Chen F."/>
            <person name="Chiyoda S."/>
            <person name="Chovatia M."/>
            <person name="Davies K."/>
            <person name="Delmans M."/>
            <person name="Demura T."/>
            <person name="Dierschke T."/>
            <person name="Dolan L."/>
            <person name="Dorantes-Acosta A."/>
            <person name="Eklund D."/>
            <person name="Florent S."/>
            <person name="Flores-Sandoval E."/>
            <person name="Fujiyama A."/>
            <person name="Fukuzawa H."/>
            <person name="Galik B."/>
            <person name="Grimanelli D."/>
            <person name="Grimwood J."/>
            <person name="Grossniklaus U."/>
            <person name="Hamada T."/>
            <person name="Haseloff J."/>
            <person name="Hetherington A."/>
            <person name="Higo A."/>
            <person name="Hirakawa Y."/>
            <person name="Hundley H."/>
            <person name="Ikeda Y."/>
            <person name="Inoue K."/>
            <person name="Inoue S."/>
            <person name="Ishida S."/>
            <person name="Jia Q."/>
            <person name="Kakita M."/>
            <person name="Kanazawa T."/>
            <person name="Kawai Y."/>
            <person name="Kawashima T."/>
            <person name="Kennedy M."/>
            <person name="Kinose K."/>
            <person name="Kinoshita T."/>
            <person name="Kohara Y."/>
            <person name="Koide E."/>
            <person name="Komatsu K."/>
            <person name="Kopischke S."/>
            <person name="Kubo M."/>
            <person name="Kyozuka J."/>
            <person name="Lagercrantz U."/>
            <person name="Lin S."/>
            <person name="Lindquist E."/>
            <person name="Lipzen A."/>
            <person name="Lu C."/>
            <person name="Luna E."/>
            <person name="Martienssen R."/>
            <person name="Minamino N."/>
            <person name="Mizutani M."/>
            <person name="Mizutani M."/>
            <person name="Mochizuki N."/>
            <person name="Monte I."/>
            <person name="Mosher R."/>
            <person name="Nagasaki H."/>
            <person name="Nakagami H."/>
            <person name="Naramoto S."/>
            <person name="Nishitani K."/>
            <person name="Ohtani M."/>
            <person name="Okamoto T."/>
            <person name="Okumura M."/>
            <person name="Phillips J."/>
            <person name="Pollak B."/>
            <person name="Reinders A."/>
            <person name="Roevekamp M."/>
            <person name="Sano R."/>
            <person name="Sawa S."/>
            <person name="Schmid M."/>
            <person name="Shirakawa M."/>
            <person name="Solano R."/>
            <person name="Spunde A."/>
            <person name="Suetsugu N."/>
            <person name="Sugano S."/>
            <person name="Sugiyama A."/>
            <person name="Sun R."/>
            <person name="Suzuki Y."/>
            <person name="Takenaka M."/>
            <person name="Takezawa D."/>
            <person name="Tomogane H."/>
            <person name="Tsuzuki M."/>
            <person name="Ueda T."/>
            <person name="Umeda M."/>
            <person name="Ward J."/>
            <person name="Watanabe Y."/>
            <person name="Yazaki K."/>
            <person name="Yokoyama R."/>
            <person name="Yoshitake Y."/>
            <person name="Yotsui I."/>
            <person name="Zachgo S."/>
            <person name="Schmutz J."/>
        </authorList>
    </citation>
    <scope>NUCLEOTIDE SEQUENCE [LARGE SCALE GENOMIC DNA]</scope>
    <source>
        <strain evidence="2">cv. B-3</strain>
    </source>
</reference>
<gene>
    <name evidence="1" type="ORF">BRARA_I04745</name>
</gene>
<protein>
    <submittedName>
        <fullName evidence="1">Uncharacterized protein</fullName>
    </submittedName>
</protein>
<accession>A0A397Y3M9</accession>
<dbReference type="AlphaFoldDB" id="A0A397Y3M9"/>
<proteinExistence type="predicted"/>
<organism evidence="1 2">
    <name type="scientific">Brassica campestris</name>
    <name type="common">Field mustard</name>
    <dbReference type="NCBI Taxonomy" id="3711"/>
    <lineage>
        <taxon>Eukaryota</taxon>
        <taxon>Viridiplantae</taxon>
        <taxon>Streptophyta</taxon>
        <taxon>Embryophyta</taxon>
        <taxon>Tracheophyta</taxon>
        <taxon>Spermatophyta</taxon>
        <taxon>Magnoliopsida</taxon>
        <taxon>eudicotyledons</taxon>
        <taxon>Gunneridae</taxon>
        <taxon>Pentapetalae</taxon>
        <taxon>rosids</taxon>
        <taxon>malvids</taxon>
        <taxon>Brassicales</taxon>
        <taxon>Brassicaceae</taxon>
        <taxon>Brassiceae</taxon>
        <taxon>Brassica</taxon>
    </lineage>
</organism>